<dbReference type="Pfam" id="PF13508">
    <property type="entry name" value="Acetyltransf_7"/>
    <property type="match status" value="1"/>
</dbReference>
<dbReference type="GO" id="GO:0002953">
    <property type="term" value="F:5'-deoxynucleotidase activity"/>
    <property type="evidence" value="ECO:0007669"/>
    <property type="project" value="UniProtKB-EC"/>
</dbReference>
<dbReference type="PANTHER" id="PTHR11845:SF13">
    <property type="entry name" value="5'-DEOXYNUCLEOTIDASE HDDC2"/>
    <property type="match status" value="1"/>
</dbReference>
<keyword evidence="6" id="KW-0479">Metal-binding</keyword>
<reference evidence="9 10" key="1">
    <citation type="journal article" date="2019" name="Nat. Med.">
        <title>A library of human gut bacterial isolates paired with longitudinal multiomics data enables mechanistic microbiome research.</title>
        <authorList>
            <person name="Poyet M."/>
            <person name="Groussin M."/>
            <person name="Gibbons S.M."/>
            <person name="Avila-Pacheco J."/>
            <person name="Jiang X."/>
            <person name="Kearney S.M."/>
            <person name="Perrotta A.R."/>
            <person name="Berdy B."/>
            <person name="Zhao S."/>
            <person name="Lieberman T.D."/>
            <person name="Swanson P.K."/>
            <person name="Smith M."/>
            <person name="Roesemann S."/>
            <person name="Alexander J.E."/>
            <person name="Rich S.A."/>
            <person name="Livny J."/>
            <person name="Vlamakis H."/>
            <person name="Clish C."/>
            <person name="Bullock K."/>
            <person name="Deik A."/>
            <person name="Scott J."/>
            <person name="Pierce K.A."/>
            <person name="Xavier R.J."/>
            <person name="Alm E.J."/>
        </authorList>
    </citation>
    <scope>NUCLEOTIDE SEQUENCE [LARGE SCALE GENOMIC DNA]</scope>
    <source>
        <strain evidence="9 10">BIOML-A6</strain>
    </source>
</reference>
<evidence type="ECO:0000313" key="10">
    <source>
        <dbReference type="Proteomes" id="UP000472916"/>
    </source>
</evidence>
<dbReference type="Proteomes" id="UP000472916">
    <property type="component" value="Unassembled WGS sequence"/>
</dbReference>
<dbReference type="InterPro" id="IPR000182">
    <property type="entry name" value="GNAT_dom"/>
</dbReference>
<dbReference type="Gene3D" id="3.40.630.30">
    <property type="match status" value="1"/>
</dbReference>
<sequence>MRQRMEPRTLLDFMGVAERLKCNMRHSRTAENRRESVAEHTYRLCVFAWLVKEEFPDCDMDKVMRMSLFHDLGEAVTGDIPVFVKTDSDREVEESAISNVTAMLPERERKELDALFDELEKAETMEAKIVHALDKMEALIQHNEADIATWLPLEYDLQMTYGEKECKADPYLAKLREVIRRISADKIASEGEERGQSYYIRKGVENMHLEEVAALLHSTDWAKDRTEELIRKSMENACPYGLFLSDCISEGEKDRQIGFARVLTDGVTTFYLMDLVIEEAYRGQGFGTIMMNQIMKENGHLYGMLHTQTAKAFYERYGFREIGNTKKTEEIYMEKPCG</sequence>
<proteinExistence type="predicted"/>
<comment type="subunit">
    <text evidence="4">Homodimer.</text>
</comment>
<dbReference type="EC" id="3.1.3.89" evidence="5"/>
<accession>A0A6L8RWK0</accession>
<evidence type="ECO:0000256" key="6">
    <source>
        <dbReference type="ARBA" id="ARBA00022723"/>
    </source>
</evidence>
<dbReference type="Gene3D" id="1.10.3210.10">
    <property type="entry name" value="Hypothetical protein af1432"/>
    <property type="match status" value="1"/>
</dbReference>
<protein>
    <recommendedName>
        <fullName evidence="5">5'-deoxynucleotidase</fullName>
        <ecNumber evidence="5">3.1.3.89</ecNumber>
    </recommendedName>
</protein>
<dbReference type="InterPro" id="IPR006674">
    <property type="entry name" value="HD_domain"/>
</dbReference>
<dbReference type="GO" id="GO:0005737">
    <property type="term" value="C:cytoplasm"/>
    <property type="evidence" value="ECO:0007669"/>
    <property type="project" value="TreeGrafter"/>
</dbReference>
<gene>
    <name evidence="9" type="ORF">GT528_03045</name>
</gene>
<dbReference type="InterPro" id="IPR003607">
    <property type="entry name" value="HD/PDEase_dom"/>
</dbReference>
<evidence type="ECO:0000256" key="5">
    <source>
        <dbReference type="ARBA" id="ARBA00012964"/>
    </source>
</evidence>
<comment type="cofactor">
    <cofactor evidence="2">
        <name>Mn(2+)</name>
        <dbReference type="ChEBI" id="CHEBI:29035"/>
    </cofactor>
</comment>
<comment type="catalytic activity">
    <reaction evidence="1">
        <text>a 2'-deoxyribonucleoside 5'-phosphate + H2O = a 2'-deoxyribonucleoside + phosphate</text>
        <dbReference type="Rhea" id="RHEA:36167"/>
        <dbReference type="ChEBI" id="CHEBI:15377"/>
        <dbReference type="ChEBI" id="CHEBI:18274"/>
        <dbReference type="ChEBI" id="CHEBI:43474"/>
        <dbReference type="ChEBI" id="CHEBI:65317"/>
        <dbReference type="EC" id="3.1.3.89"/>
    </reaction>
</comment>
<dbReference type="EMBL" id="WWSC01000003">
    <property type="protein sequence ID" value="MZK40698.1"/>
    <property type="molecule type" value="Genomic_DNA"/>
</dbReference>
<evidence type="ECO:0000256" key="2">
    <source>
        <dbReference type="ARBA" id="ARBA00001936"/>
    </source>
</evidence>
<comment type="caution">
    <text evidence="9">The sequence shown here is derived from an EMBL/GenBank/DDBJ whole genome shotgun (WGS) entry which is preliminary data.</text>
</comment>
<comment type="cofactor">
    <cofactor evidence="3">
        <name>Co(2+)</name>
        <dbReference type="ChEBI" id="CHEBI:48828"/>
    </cofactor>
</comment>
<evidence type="ECO:0000313" key="9">
    <source>
        <dbReference type="EMBL" id="MZK40698.1"/>
    </source>
</evidence>
<dbReference type="InterPro" id="IPR016181">
    <property type="entry name" value="Acyl_CoA_acyltransferase"/>
</dbReference>
<feature type="domain" description="N-acetyltransferase" evidence="8">
    <location>
        <begin position="198"/>
        <end position="338"/>
    </location>
</feature>
<evidence type="ECO:0000256" key="1">
    <source>
        <dbReference type="ARBA" id="ARBA00001638"/>
    </source>
</evidence>
<dbReference type="Pfam" id="PF13023">
    <property type="entry name" value="HD_3"/>
    <property type="match status" value="1"/>
</dbReference>
<dbReference type="GO" id="GO:0046872">
    <property type="term" value="F:metal ion binding"/>
    <property type="evidence" value="ECO:0007669"/>
    <property type="project" value="UniProtKB-KW"/>
</dbReference>
<evidence type="ECO:0000259" key="8">
    <source>
        <dbReference type="PROSITE" id="PS51186"/>
    </source>
</evidence>
<dbReference type="SMART" id="SM00471">
    <property type="entry name" value="HDc"/>
    <property type="match status" value="1"/>
</dbReference>
<keyword evidence="9" id="KW-0808">Transferase</keyword>
<evidence type="ECO:0000256" key="7">
    <source>
        <dbReference type="ARBA" id="ARBA00022801"/>
    </source>
</evidence>
<dbReference type="AlphaFoldDB" id="A0A6L8RWK0"/>
<dbReference type="CDD" id="cd04301">
    <property type="entry name" value="NAT_SF"/>
    <property type="match status" value="1"/>
</dbReference>
<dbReference type="SUPFAM" id="SSF55729">
    <property type="entry name" value="Acyl-CoA N-acyltransferases (Nat)"/>
    <property type="match status" value="1"/>
</dbReference>
<dbReference type="PROSITE" id="PS51186">
    <property type="entry name" value="GNAT"/>
    <property type="match status" value="1"/>
</dbReference>
<name>A0A6L8RWK0_9FIRM</name>
<organism evidence="9 10">
    <name type="scientific">Dorea longicatena</name>
    <dbReference type="NCBI Taxonomy" id="88431"/>
    <lineage>
        <taxon>Bacteria</taxon>
        <taxon>Bacillati</taxon>
        <taxon>Bacillota</taxon>
        <taxon>Clostridia</taxon>
        <taxon>Lachnospirales</taxon>
        <taxon>Lachnospiraceae</taxon>
        <taxon>Dorea</taxon>
    </lineage>
</organism>
<evidence type="ECO:0000256" key="4">
    <source>
        <dbReference type="ARBA" id="ARBA00011738"/>
    </source>
</evidence>
<evidence type="ECO:0000256" key="3">
    <source>
        <dbReference type="ARBA" id="ARBA00001941"/>
    </source>
</evidence>
<dbReference type="SUPFAM" id="SSF109604">
    <property type="entry name" value="HD-domain/PDEase-like"/>
    <property type="match status" value="1"/>
</dbReference>
<keyword evidence="7" id="KW-0378">Hydrolase</keyword>
<dbReference type="GO" id="GO:0016747">
    <property type="term" value="F:acyltransferase activity, transferring groups other than amino-acyl groups"/>
    <property type="evidence" value="ECO:0007669"/>
    <property type="project" value="InterPro"/>
</dbReference>
<dbReference type="PANTHER" id="PTHR11845">
    <property type="entry name" value="5'-DEOXYNUCLEOTIDASE HDDC2"/>
    <property type="match status" value="1"/>
</dbReference>
<dbReference type="InterPro" id="IPR039356">
    <property type="entry name" value="YfbR/HDDC2"/>
</dbReference>